<keyword evidence="7" id="KW-1185">Reference proteome</keyword>
<name>A0ABU3QBU1_9SPHN</name>
<dbReference type="SUPFAM" id="SSF46785">
    <property type="entry name" value="Winged helix' DNA-binding domain"/>
    <property type="match status" value="1"/>
</dbReference>
<evidence type="ECO:0000313" key="6">
    <source>
        <dbReference type="EMBL" id="MDT9600848.1"/>
    </source>
</evidence>
<dbReference type="PANTHER" id="PTHR30579:SF2">
    <property type="entry name" value="HTH-TYPE TRANSCRIPTIONAL REGULATOR ARGP"/>
    <property type="match status" value="1"/>
</dbReference>
<keyword evidence="3" id="KW-0238">DNA-binding</keyword>
<dbReference type="InterPro" id="IPR036388">
    <property type="entry name" value="WH-like_DNA-bd_sf"/>
</dbReference>
<dbReference type="RefSeq" id="WP_315728375.1">
    <property type="nucleotide sequence ID" value="NZ_JAVUPU010000013.1"/>
</dbReference>
<comment type="caution">
    <text evidence="6">The sequence shown here is derived from an EMBL/GenBank/DDBJ whole genome shotgun (WGS) entry which is preliminary data.</text>
</comment>
<dbReference type="InterPro" id="IPR050176">
    <property type="entry name" value="LTTR"/>
</dbReference>
<protein>
    <submittedName>
        <fullName evidence="6">LysR family transcriptional regulator</fullName>
    </submittedName>
</protein>
<sequence>MKHSFIVLDYASIAAVAAIVREGSFERGAALLGITPSALSQRVRGFEERLGAILLVRGQPCEPTELGRTLCAHLDRVSLLEHDLAPSLGSSAIGAKASITLRLAVK</sequence>
<feature type="domain" description="HTH lysR-type" evidence="5">
    <location>
        <begin position="8"/>
        <end position="64"/>
    </location>
</feature>
<dbReference type="InterPro" id="IPR036390">
    <property type="entry name" value="WH_DNA-bd_sf"/>
</dbReference>
<evidence type="ECO:0000256" key="4">
    <source>
        <dbReference type="ARBA" id="ARBA00023163"/>
    </source>
</evidence>
<dbReference type="InterPro" id="IPR000847">
    <property type="entry name" value="LysR_HTH_N"/>
</dbReference>
<evidence type="ECO:0000256" key="2">
    <source>
        <dbReference type="ARBA" id="ARBA00023015"/>
    </source>
</evidence>
<accession>A0ABU3QBU1</accession>
<dbReference type="EMBL" id="JAVUPU010000013">
    <property type="protein sequence ID" value="MDT9600848.1"/>
    <property type="molecule type" value="Genomic_DNA"/>
</dbReference>
<dbReference type="Gene3D" id="1.10.10.10">
    <property type="entry name" value="Winged helix-like DNA-binding domain superfamily/Winged helix DNA-binding domain"/>
    <property type="match status" value="1"/>
</dbReference>
<evidence type="ECO:0000313" key="7">
    <source>
        <dbReference type="Proteomes" id="UP001259572"/>
    </source>
</evidence>
<keyword evidence="2" id="KW-0805">Transcription regulation</keyword>
<keyword evidence="4" id="KW-0804">Transcription</keyword>
<proteinExistence type="inferred from homology"/>
<dbReference type="PROSITE" id="PS50931">
    <property type="entry name" value="HTH_LYSR"/>
    <property type="match status" value="1"/>
</dbReference>
<evidence type="ECO:0000256" key="1">
    <source>
        <dbReference type="ARBA" id="ARBA00009437"/>
    </source>
</evidence>
<dbReference type="PANTHER" id="PTHR30579">
    <property type="entry name" value="TRANSCRIPTIONAL REGULATOR"/>
    <property type="match status" value="1"/>
</dbReference>
<dbReference type="Proteomes" id="UP001259572">
    <property type="component" value="Unassembled WGS sequence"/>
</dbReference>
<gene>
    <name evidence="6" type="ORF">RQX22_17960</name>
</gene>
<comment type="similarity">
    <text evidence="1">Belongs to the LysR transcriptional regulatory family.</text>
</comment>
<organism evidence="6 7">
    <name type="scientific">Sphingosinicella rhizophila</name>
    <dbReference type="NCBI Taxonomy" id="3050082"/>
    <lineage>
        <taxon>Bacteria</taxon>
        <taxon>Pseudomonadati</taxon>
        <taxon>Pseudomonadota</taxon>
        <taxon>Alphaproteobacteria</taxon>
        <taxon>Sphingomonadales</taxon>
        <taxon>Sphingosinicellaceae</taxon>
        <taxon>Sphingosinicella</taxon>
    </lineage>
</organism>
<evidence type="ECO:0000259" key="5">
    <source>
        <dbReference type="PROSITE" id="PS50931"/>
    </source>
</evidence>
<evidence type="ECO:0000256" key="3">
    <source>
        <dbReference type="ARBA" id="ARBA00023125"/>
    </source>
</evidence>
<dbReference type="Pfam" id="PF00126">
    <property type="entry name" value="HTH_1"/>
    <property type="match status" value="1"/>
</dbReference>
<reference evidence="6 7" key="1">
    <citation type="submission" date="2023-05" db="EMBL/GenBank/DDBJ databases">
        <authorList>
            <person name="Guo Y."/>
        </authorList>
    </citation>
    <scope>NUCLEOTIDE SEQUENCE [LARGE SCALE GENOMIC DNA]</scope>
    <source>
        <strain evidence="6 7">GR2756</strain>
    </source>
</reference>